<evidence type="ECO:0000313" key="2">
    <source>
        <dbReference type="Proteomes" id="UP000016932"/>
    </source>
</evidence>
<accession>M2ZWN0</accession>
<evidence type="ECO:0000313" key="1">
    <source>
        <dbReference type="EMBL" id="EME83404.1"/>
    </source>
</evidence>
<proteinExistence type="predicted"/>
<dbReference type="AlphaFoldDB" id="M2ZWN0"/>
<dbReference type="GeneID" id="19335601"/>
<dbReference type="KEGG" id="pfj:MYCFIDRAFT_196692"/>
<dbReference type="EMBL" id="KB446558">
    <property type="protein sequence ID" value="EME83404.1"/>
    <property type="molecule type" value="Genomic_DNA"/>
</dbReference>
<gene>
    <name evidence="1" type="ORF">MYCFIDRAFT_196692</name>
</gene>
<dbReference type="VEuPathDB" id="FungiDB:MYCFIDRAFT_196692"/>
<name>M2ZWN0_PSEFD</name>
<reference evidence="1 2" key="1">
    <citation type="journal article" date="2012" name="PLoS Pathog.">
        <title>Diverse lifestyles and strategies of plant pathogenesis encoded in the genomes of eighteen Dothideomycetes fungi.</title>
        <authorList>
            <person name="Ohm R.A."/>
            <person name="Feau N."/>
            <person name="Henrissat B."/>
            <person name="Schoch C.L."/>
            <person name="Horwitz B.A."/>
            <person name="Barry K.W."/>
            <person name="Condon B.J."/>
            <person name="Copeland A.C."/>
            <person name="Dhillon B."/>
            <person name="Glaser F."/>
            <person name="Hesse C.N."/>
            <person name="Kosti I."/>
            <person name="LaButti K."/>
            <person name="Lindquist E.A."/>
            <person name="Lucas S."/>
            <person name="Salamov A.A."/>
            <person name="Bradshaw R.E."/>
            <person name="Ciuffetti L."/>
            <person name="Hamelin R.C."/>
            <person name="Kema G.H.J."/>
            <person name="Lawrence C."/>
            <person name="Scott J.A."/>
            <person name="Spatafora J.W."/>
            <person name="Turgeon B.G."/>
            <person name="de Wit P.J.G.M."/>
            <person name="Zhong S."/>
            <person name="Goodwin S.B."/>
            <person name="Grigoriev I.V."/>
        </authorList>
    </citation>
    <scope>NUCLEOTIDE SEQUENCE [LARGE SCALE GENOMIC DNA]</scope>
    <source>
        <strain evidence="1 2">CIRAD86</strain>
    </source>
</reference>
<dbReference type="RefSeq" id="XP_007926632.1">
    <property type="nucleotide sequence ID" value="XM_007928441.1"/>
</dbReference>
<sequence>MSKPTKKTKNVLTPPTYDNREQIMLGLPKWQKFAATIDSAITSRNKTLKIMAPDNLGKIACKYLQIKLIPLIAELDEKQPTDPEPGKKEPGWVGNQFYHQSRHEVLTLDLEDLGRVEWDSVEYAEYAMSLVRSIIQAEECLEALNDQASVEKNKADTSR</sequence>
<protein>
    <submittedName>
        <fullName evidence="1">Uncharacterized protein</fullName>
    </submittedName>
</protein>
<keyword evidence="2" id="KW-1185">Reference proteome</keyword>
<dbReference type="Proteomes" id="UP000016932">
    <property type="component" value="Unassembled WGS sequence"/>
</dbReference>
<dbReference type="HOGENOM" id="CLU_1661556_0_0_1"/>
<organism evidence="1 2">
    <name type="scientific">Pseudocercospora fijiensis (strain CIRAD86)</name>
    <name type="common">Black leaf streak disease fungus</name>
    <name type="synonym">Mycosphaerella fijiensis</name>
    <dbReference type="NCBI Taxonomy" id="383855"/>
    <lineage>
        <taxon>Eukaryota</taxon>
        <taxon>Fungi</taxon>
        <taxon>Dikarya</taxon>
        <taxon>Ascomycota</taxon>
        <taxon>Pezizomycotina</taxon>
        <taxon>Dothideomycetes</taxon>
        <taxon>Dothideomycetidae</taxon>
        <taxon>Mycosphaerellales</taxon>
        <taxon>Mycosphaerellaceae</taxon>
        <taxon>Pseudocercospora</taxon>
    </lineage>
</organism>